<keyword evidence="7 15" id="KW-0378">Hydrolase</keyword>
<evidence type="ECO:0000256" key="9">
    <source>
        <dbReference type="ARBA" id="ARBA00032005"/>
    </source>
</evidence>
<evidence type="ECO:0000313" key="18">
    <source>
        <dbReference type="Proteomes" id="UP000660861"/>
    </source>
</evidence>
<evidence type="ECO:0000256" key="8">
    <source>
        <dbReference type="ARBA" id="ARBA00022833"/>
    </source>
</evidence>
<dbReference type="GO" id="GO:0042802">
    <property type="term" value="F:identical protein binding"/>
    <property type="evidence" value="ECO:0007669"/>
    <property type="project" value="UniProtKB-ARBA"/>
</dbReference>
<dbReference type="InterPro" id="IPR002125">
    <property type="entry name" value="CMP_dCMP_dom"/>
</dbReference>
<comment type="function">
    <text evidence="2 15">This enzyme scavenges exogenous and endogenous cytidine and 2'-deoxycytidine for UMP synthesis.</text>
</comment>
<dbReference type="EMBL" id="JACRTC010000001">
    <property type="protein sequence ID" value="MBC8569418.1"/>
    <property type="molecule type" value="Genomic_DNA"/>
</dbReference>
<dbReference type="PROSITE" id="PS00903">
    <property type="entry name" value="CYT_DCMP_DEAMINASES_1"/>
    <property type="match status" value="1"/>
</dbReference>
<sequence length="137" mass="14800">MYRTELIHEALKARENAYCPYSHYAVGAALLGKSGSVYRGCNVENASYGAANCAERTAVYSAVAAGEKKFVAIAIVGGLEGAQPPFSQFAFPCGVCRQVLWELGGEKLLVIVARDEDNYQEYTLGELLPEAFGPEKL</sequence>
<organism evidence="17 18">
    <name type="scientific">Zongyangia hominis</name>
    <dbReference type="NCBI Taxonomy" id="2763677"/>
    <lineage>
        <taxon>Bacteria</taxon>
        <taxon>Bacillati</taxon>
        <taxon>Bacillota</taxon>
        <taxon>Clostridia</taxon>
        <taxon>Eubacteriales</taxon>
        <taxon>Oscillospiraceae</taxon>
        <taxon>Zongyangia</taxon>
    </lineage>
</organism>
<dbReference type="Gene3D" id="3.40.140.10">
    <property type="entry name" value="Cytidine Deaminase, domain 2"/>
    <property type="match status" value="1"/>
</dbReference>
<feature type="binding site" evidence="14">
    <location>
        <position position="93"/>
    </location>
    <ligand>
        <name>Zn(2+)</name>
        <dbReference type="ChEBI" id="CHEBI:29105"/>
        <note>catalytic</note>
    </ligand>
</feature>
<comment type="catalytic activity">
    <reaction evidence="11 15">
        <text>cytidine + H2O + H(+) = uridine + NH4(+)</text>
        <dbReference type="Rhea" id="RHEA:16069"/>
        <dbReference type="ChEBI" id="CHEBI:15377"/>
        <dbReference type="ChEBI" id="CHEBI:15378"/>
        <dbReference type="ChEBI" id="CHEBI:16704"/>
        <dbReference type="ChEBI" id="CHEBI:17562"/>
        <dbReference type="ChEBI" id="CHEBI:28938"/>
        <dbReference type="EC" id="3.5.4.5"/>
    </reaction>
</comment>
<dbReference type="SUPFAM" id="SSF53927">
    <property type="entry name" value="Cytidine deaminase-like"/>
    <property type="match status" value="1"/>
</dbReference>
<evidence type="ECO:0000259" key="16">
    <source>
        <dbReference type="PROSITE" id="PS51747"/>
    </source>
</evidence>
<dbReference type="InterPro" id="IPR016192">
    <property type="entry name" value="APOBEC/CMP_deaminase_Zn-bd"/>
</dbReference>
<evidence type="ECO:0000256" key="6">
    <source>
        <dbReference type="ARBA" id="ARBA00022723"/>
    </source>
</evidence>
<evidence type="ECO:0000256" key="11">
    <source>
        <dbReference type="ARBA" id="ARBA00049558"/>
    </source>
</evidence>
<comment type="similarity">
    <text evidence="3 15">Belongs to the cytidine and deoxycytidylate deaminase family.</text>
</comment>
<feature type="domain" description="CMP/dCMP-type deaminase" evidence="16">
    <location>
        <begin position="1"/>
        <end position="135"/>
    </location>
</feature>
<evidence type="ECO:0000256" key="1">
    <source>
        <dbReference type="ARBA" id="ARBA00001947"/>
    </source>
</evidence>
<evidence type="ECO:0000256" key="5">
    <source>
        <dbReference type="ARBA" id="ARBA00018266"/>
    </source>
</evidence>
<evidence type="ECO:0000256" key="13">
    <source>
        <dbReference type="PIRSR" id="PIRSR606262-2"/>
    </source>
</evidence>
<evidence type="ECO:0000256" key="12">
    <source>
        <dbReference type="PIRSR" id="PIRSR606262-1"/>
    </source>
</evidence>
<dbReference type="NCBIfam" id="TIGR01354">
    <property type="entry name" value="cyt_deam_tetra"/>
    <property type="match status" value="1"/>
</dbReference>
<dbReference type="InterPro" id="IPR016193">
    <property type="entry name" value="Cytidine_deaminase-like"/>
</dbReference>
<comment type="cofactor">
    <cofactor evidence="1 14 15">
        <name>Zn(2+)</name>
        <dbReference type="ChEBI" id="CHEBI:29105"/>
    </cofactor>
</comment>
<dbReference type="PROSITE" id="PS51747">
    <property type="entry name" value="CYT_DCMP_DEAMINASES_2"/>
    <property type="match status" value="1"/>
</dbReference>
<proteinExistence type="inferred from homology"/>
<dbReference type="EC" id="3.5.4.5" evidence="4 15"/>
<evidence type="ECO:0000256" key="7">
    <source>
        <dbReference type="ARBA" id="ARBA00022801"/>
    </source>
</evidence>
<evidence type="ECO:0000256" key="3">
    <source>
        <dbReference type="ARBA" id="ARBA00006576"/>
    </source>
</evidence>
<evidence type="ECO:0000256" key="15">
    <source>
        <dbReference type="RuleBase" id="RU364006"/>
    </source>
</evidence>
<dbReference type="Pfam" id="PF00383">
    <property type="entry name" value="dCMP_cyt_deam_1"/>
    <property type="match status" value="1"/>
</dbReference>
<accession>A0A926IAP2</accession>
<dbReference type="RefSeq" id="WP_262396518.1">
    <property type="nucleotide sequence ID" value="NZ_JACRTC010000001.1"/>
</dbReference>
<feature type="binding site" evidence="14">
    <location>
        <position position="53"/>
    </location>
    <ligand>
        <name>Zn(2+)</name>
        <dbReference type="ChEBI" id="CHEBI:29105"/>
        <note>catalytic</note>
    </ligand>
</feature>
<evidence type="ECO:0000256" key="2">
    <source>
        <dbReference type="ARBA" id="ARBA00003949"/>
    </source>
</evidence>
<dbReference type="GO" id="GO:0004126">
    <property type="term" value="F:cytidine deaminase activity"/>
    <property type="evidence" value="ECO:0007669"/>
    <property type="project" value="UniProtKB-UniRule"/>
</dbReference>
<dbReference type="CDD" id="cd01283">
    <property type="entry name" value="cytidine_deaminase"/>
    <property type="match status" value="1"/>
</dbReference>
<keyword evidence="6 14" id="KW-0479">Metal-binding</keyword>
<dbReference type="GO" id="GO:0005829">
    <property type="term" value="C:cytosol"/>
    <property type="evidence" value="ECO:0007669"/>
    <property type="project" value="TreeGrafter"/>
</dbReference>
<keyword evidence="18" id="KW-1185">Reference proteome</keyword>
<comment type="catalytic activity">
    <reaction evidence="10 15">
        <text>2'-deoxycytidine + H2O + H(+) = 2'-deoxyuridine + NH4(+)</text>
        <dbReference type="Rhea" id="RHEA:13433"/>
        <dbReference type="ChEBI" id="CHEBI:15377"/>
        <dbReference type="ChEBI" id="CHEBI:15378"/>
        <dbReference type="ChEBI" id="CHEBI:15698"/>
        <dbReference type="ChEBI" id="CHEBI:16450"/>
        <dbReference type="ChEBI" id="CHEBI:28938"/>
        <dbReference type="EC" id="3.5.4.5"/>
    </reaction>
</comment>
<protein>
    <recommendedName>
        <fullName evidence="5 15">Cytidine deaminase</fullName>
        <ecNumber evidence="4 15">3.5.4.5</ecNumber>
    </recommendedName>
    <alternativeName>
        <fullName evidence="9 15">Cytidine aminohydrolase</fullName>
    </alternativeName>
</protein>
<dbReference type="PANTHER" id="PTHR11644">
    <property type="entry name" value="CYTIDINE DEAMINASE"/>
    <property type="match status" value="1"/>
</dbReference>
<feature type="binding site" evidence="13">
    <location>
        <begin position="42"/>
        <end position="48"/>
    </location>
    <ligand>
        <name>substrate</name>
    </ligand>
</feature>
<evidence type="ECO:0000313" key="17">
    <source>
        <dbReference type="EMBL" id="MBC8569418.1"/>
    </source>
</evidence>
<dbReference type="GO" id="GO:0072527">
    <property type="term" value="P:pyrimidine-containing compound metabolic process"/>
    <property type="evidence" value="ECO:0007669"/>
    <property type="project" value="UniProtKB-ARBA"/>
</dbReference>
<dbReference type="GO" id="GO:0055086">
    <property type="term" value="P:nucleobase-containing small molecule metabolic process"/>
    <property type="evidence" value="ECO:0007669"/>
    <property type="project" value="UniProtKB-ARBA"/>
</dbReference>
<dbReference type="PANTHER" id="PTHR11644:SF2">
    <property type="entry name" value="CYTIDINE DEAMINASE"/>
    <property type="match status" value="1"/>
</dbReference>
<dbReference type="InterPro" id="IPR006262">
    <property type="entry name" value="Cyt_deam_tetra"/>
</dbReference>
<name>A0A926IAP2_9FIRM</name>
<evidence type="ECO:0000256" key="4">
    <source>
        <dbReference type="ARBA" id="ARBA00012783"/>
    </source>
</evidence>
<keyword evidence="8 14" id="KW-0862">Zinc</keyword>
<evidence type="ECO:0000256" key="14">
    <source>
        <dbReference type="PIRSR" id="PIRSR606262-3"/>
    </source>
</evidence>
<feature type="active site" description="Proton donor" evidence="12">
    <location>
        <position position="55"/>
    </location>
</feature>
<evidence type="ECO:0000256" key="10">
    <source>
        <dbReference type="ARBA" id="ARBA00049252"/>
    </source>
</evidence>
<dbReference type="AlphaFoldDB" id="A0A926IAP2"/>
<dbReference type="NCBIfam" id="NF004064">
    <property type="entry name" value="PRK05578.1"/>
    <property type="match status" value="1"/>
</dbReference>
<reference evidence="17" key="1">
    <citation type="submission" date="2020-08" db="EMBL/GenBank/DDBJ databases">
        <title>Genome public.</title>
        <authorList>
            <person name="Liu C."/>
            <person name="Sun Q."/>
        </authorList>
    </citation>
    <scope>NUCLEOTIDE SEQUENCE</scope>
    <source>
        <strain evidence="17">NSJ-54</strain>
    </source>
</reference>
<dbReference type="Proteomes" id="UP000660861">
    <property type="component" value="Unassembled WGS sequence"/>
</dbReference>
<feature type="binding site" evidence="14">
    <location>
        <position position="96"/>
    </location>
    <ligand>
        <name>Zn(2+)</name>
        <dbReference type="ChEBI" id="CHEBI:29105"/>
        <note>catalytic</note>
    </ligand>
</feature>
<comment type="caution">
    <text evidence="17">The sequence shown here is derived from an EMBL/GenBank/DDBJ whole genome shotgun (WGS) entry which is preliminary data.</text>
</comment>
<gene>
    <name evidence="17" type="ORF">H8709_01055</name>
</gene>
<dbReference type="InterPro" id="IPR050202">
    <property type="entry name" value="Cyt/Deoxycyt_deaminase"/>
</dbReference>
<dbReference type="GO" id="GO:0008270">
    <property type="term" value="F:zinc ion binding"/>
    <property type="evidence" value="ECO:0007669"/>
    <property type="project" value="UniProtKB-UniRule"/>
</dbReference>
<dbReference type="FunFam" id="3.40.140.10:FF:000008">
    <property type="entry name" value="Cytidine deaminase"/>
    <property type="match status" value="1"/>
</dbReference>